<gene>
    <name evidence="1" type="ORF">FCN18_31415</name>
</gene>
<dbReference type="EMBL" id="SWMS01000025">
    <property type="protein sequence ID" value="TKG62925.1"/>
    <property type="molecule type" value="Genomic_DNA"/>
</dbReference>
<comment type="caution">
    <text evidence="1">The sequence shown here is derived from an EMBL/GenBank/DDBJ whole genome shotgun (WGS) entry which is preliminary data.</text>
</comment>
<name>A0ABY2RWB3_9PSEU</name>
<organism evidence="1 2">
    <name type="scientific">Prauserella endophytica</name>
    <dbReference type="NCBI Taxonomy" id="1592324"/>
    <lineage>
        <taxon>Bacteria</taxon>
        <taxon>Bacillati</taxon>
        <taxon>Actinomycetota</taxon>
        <taxon>Actinomycetes</taxon>
        <taxon>Pseudonocardiales</taxon>
        <taxon>Pseudonocardiaceae</taxon>
        <taxon>Prauserella</taxon>
        <taxon>Prauserella coralliicola group</taxon>
    </lineage>
</organism>
<reference evidence="1 2" key="1">
    <citation type="journal article" date="2015" name="Antonie Van Leeuwenhoek">
        <title>Prauserella endophytica sp. nov., an endophytic actinobacterium isolated from Tamarix taklamakanensis.</title>
        <authorList>
            <person name="Liu J.M."/>
            <person name="Habden X."/>
            <person name="Guo L."/>
            <person name="Tuo L."/>
            <person name="Jiang Z.K."/>
            <person name="Liu S.W."/>
            <person name="Liu X.F."/>
            <person name="Chen L."/>
            <person name="Li R.F."/>
            <person name="Zhang Y.Q."/>
            <person name="Sun C.H."/>
        </authorList>
    </citation>
    <scope>NUCLEOTIDE SEQUENCE [LARGE SCALE GENOMIC DNA]</scope>
    <source>
        <strain evidence="1 2">CGMCC 4.7182</strain>
    </source>
</reference>
<evidence type="ECO:0000313" key="2">
    <source>
        <dbReference type="Proteomes" id="UP000309992"/>
    </source>
</evidence>
<keyword evidence="2" id="KW-1185">Reference proteome</keyword>
<dbReference type="Pfam" id="PF11390">
    <property type="entry name" value="FdsD"/>
    <property type="match status" value="1"/>
</dbReference>
<proteinExistence type="predicted"/>
<dbReference type="InterPro" id="IPR021074">
    <property type="entry name" value="Formate_DH_dsu"/>
</dbReference>
<sequence length="59" mass="6734">MANDIAVQFRHLPVDEAAKAIANHIRMFWDPRMKSELRRLVDEDPTSFDPVALTAAKQV</sequence>
<evidence type="ECO:0000313" key="1">
    <source>
        <dbReference type="EMBL" id="TKG62925.1"/>
    </source>
</evidence>
<dbReference type="Proteomes" id="UP000309992">
    <property type="component" value="Unassembled WGS sequence"/>
</dbReference>
<protein>
    <submittedName>
        <fullName evidence="1">Formate dehydrogenase</fullName>
    </submittedName>
</protein>
<accession>A0ABY2RWB3</accession>